<sequence length="560" mass="64001">MEENGQTFLTHDPEVSIVNLLRNGYESLTDYIDTLSQNANPEVTKRFLTDSICIPRFLDALFFYFTYPTYSEDLSDERRHRHRKLHVIGGTLLLKLLPVDQVVRRRLVGCPAFRRAVLENTENMEITPQRTMDSLRLFNLVRDALLFIRPKKPYWRGARNGVGPVKAFRAMLLTARYPDKQFKGIETPDVGPISFVMNMHYWRRLLGPAALHRTVIEMFADGKCEDEAVWFYKLMRDAELLKEIPKYVQLPHYRKEGSTEEVLKDFNTREKHEYLLSIFLLCPKVLLLAASPAELKRLGKLAKRLKDLGDPPDKQFIDRSLLEFLLDRENQKQTQDLKETVGTLFSIAQDNLLSENFLDRRAGTGAQSAECQRVAWKGPNGHKHRCRLLKNFCLPLLKGERPLSVTKDEFEATLSAQKEEAKEKKVKEWAGNVERVTTAAEFASHEAYAACSKSLQHEWKFVARVVPGVGGQMGQLEGMIRDRLIPALMKGRRNEGPPIQHDVWLRDVAALPVRLLGLGIPKPTKTADRDYKTSAAASEAITEVILRGENIDADEHVKRG</sequence>
<dbReference type="EMBL" id="CDMZ01005022">
    <property type="protein sequence ID" value="CEM51678.1"/>
    <property type="molecule type" value="Genomic_DNA"/>
</dbReference>
<dbReference type="AlphaFoldDB" id="A0A0G4I3W8"/>
<reference evidence="1" key="1">
    <citation type="submission" date="2014-11" db="EMBL/GenBank/DDBJ databases">
        <authorList>
            <person name="Otto D Thomas"/>
            <person name="Naeem Raeece"/>
        </authorList>
    </citation>
    <scope>NUCLEOTIDE SEQUENCE</scope>
</reference>
<dbReference type="VEuPathDB" id="CryptoDB:Cvel_10786"/>
<name>A0A0G4I3W8_9ALVE</name>
<proteinExistence type="predicted"/>
<accession>A0A0G4I3W8</accession>
<protein>
    <submittedName>
        <fullName evidence="1">Uncharacterized protein</fullName>
    </submittedName>
</protein>
<organism evidence="1">
    <name type="scientific">Chromera velia CCMP2878</name>
    <dbReference type="NCBI Taxonomy" id="1169474"/>
    <lineage>
        <taxon>Eukaryota</taxon>
        <taxon>Sar</taxon>
        <taxon>Alveolata</taxon>
        <taxon>Colpodellida</taxon>
        <taxon>Chromeraceae</taxon>
        <taxon>Chromera</taxon>
    </lineage>
</organism>
<evidence type="ECO:0000313" key="1">
    <source>
        <dbReference type="EMBL" id="CEM51678.1"/>
    </source>
</evidence>
<gene>
    <name evidence="1" type="ORF">Cvel_10786</name>
</gene>